<accession>B0E3P3</accession>
<proteinExistence type="predicted"/>
<feature type="region of interest" description="Disordered" evidence="1">
    <location>
        <begin position="17"/>
        <end position="128"/>
    </location>
</feature>
<dbReference type="EMBL" id="DS547247">
    <property type="protein sequence ID" value="EDQ98542.1"/>
    <property type="molecule type" value="Genomic_DNA"/>
</dbReference>
<organism evidence="3">
    <name type="scientific">Laccaria bicolor (strain S238N-H82 / ATCC MYA-4686)</name>
    <name type="common">Bicoloured deceiver</name>
    <name type="synonym">Laccaria laccata var. bicolor</name>
    <dbReference type="NCBI Taxonomy" id="486041"/>
    <lineage>
        <taxon>Eukaryota</taxon>
        <taxon>Fungi</taxon>
        <taxon>Dikarya</taxon>
        <taxon>Basidiomycota</taxon>
        <taxon>Agaricomycotina</taxon>
        <taxon>Agaricomycetes</taxon>
        <taxon>Agaricomycetidae</taxon>
        <taxon>Agaricales</taxon>
        <taxon>Agaricineae</taxon>
        <taxon>Hydnangiaceae</taxon>
        <taxon>Laccaria</taxon>
    </lineage>
</organism>
<dbReference type="Proteomes" id="UP000001194">
    <property type="component" value="Unassembled WGS sequence"/>
</dbReference>
<dbReference type="RefSeq" id="XP_001890811.1">
    <property type="nucleotide sequence ID" value="XM_001890776.1"/>
</dbReference>
<protein>
    <submittedName>
        <fullName evidence="2">Predicted protein</fullName>
    </submittedName>
</protein>
<evidence type="ECO:0000313" key="2">
    <source>
        <dbReference type="EMBL" id="EDQ98542.1"/>
    </source>
</evidence>
<evidence type="ECO:0000313" key="3">
    <source>
        <dbReference type="Proteomes" id="UP000001194"/>
    </source>
</evidence>
<dbReference type="InParanoid" id="B0E3P3"/>
<sequence>MLPCHFFLTTTTINHPTTIHHTKSMPPRTRADDKASRSGHVHTHTPVRKQGPSNAGNQATKCQKKHQEDLEEPAQPESTNEEMKGTKMGKKGKGGKEAKAKRVKKPRKTSAQKAVEDASQAPPTKLTP</sequence>
<evidence type="ECO:0000256" key="1">
    <source>
        <dbReference type="SAM" id="MobiDB-lite"/>
    </source>
</evidence>
<dbReference type="OrthoDB" id="3129907at2759"/>
<dbReference type="KEGG" id="lbc:LACBIDRAFT_335869"/>
<feature type="compositionally biased region" description="Basic residues" evidence="1">
    <location>
        <begin position="37"/>
        <end position="47"/>
    </location>
</feature>
<dbReference type="AlphaFoldDB" id="B0E3P3"/>
<feature type="compositionally biased region" description="Basic residues" evidence="1">
    <location>
        <begin position="101"/>
        <end position="110"/>
    </location>
</feature>
<reference evidence="2 3" key="1">
    <citation type="journal article" date="2008" name="Nature">
        <title>The genome of Laccaria bicolor provides insights into mycorrhizal symbiosis.</title>
        <authorList>
            <person name="Martin F."/>
            <person name="Aerts A."/>
            <person name="Ahren D."/>
            <person name="Brun A."/>
            <person name="Danchin E.G.J."/>
            <person name="Duchaussoy F."/>
            <person name="Gibon J."/>
            <person name="Kohler A."/>
            <person name="Lindquist E."/>
            <person name="Pereda V."/>
            <person name="Salamov A."/>
            <person name="Shapiro H.J."/>
            <person name="Wuyts J."/>
            <person name="Blaudez D."/>
            <person name="Buee M."/>
            <person name="Brokstein P."/>
            <person name="Canbaeck B."/>
            <person name="Cohen D."/>
            <person name="Courty P.E."/>
            <person name="Coutinho P.M."/>
            <person name="Delaruelle C."/>
            <person name="Detter J.C."/>
            <person name="Deveau A."/>
            <person name="DiFazio S."/>
            <person name="Duplessis S."/>
            <person name="Fraissinet-Tachet L."/>
            <person name="Lucic E."/>
            <person name="Frey-Klett P."/>
            <person name="Fourrey C."/>
            <person name="Feussner I."/>
            <person name="Gay G."/>
            <person name="Grimwood J."/>
            <person name="Hoegger P.J."/>
            <person name="Jain P."/>
            <person name="Kilaru S."/>
            <person name="Labbe J."/>
            <person name="Lin Y.C."/>
            <person name="Legue V."/>
            <person name="Le Tacon F."/>
            <person name="Marmeisse R."/>
            <person name="Melayah D."/>
            <person name="Montanini B."/>
            <person name="Muratet M."/>
            <person name="Nehls U."/>
            <person name="Niculita-Hirzel H."/>
            <person name="Oudot-Le Secq M.P."/>
            <person name="Peter M."/>
            <person name="Quesneville H."/>
            <person name="Rajashekar B."/>
            <person name="Reich M."/>
            <person name="Rouhier N."/>
            <person name="Schmutz J."/>
            <person name="Yin T."/>
            <person name="Chalot M."/>
            <person name="Henrissat B."/>
            <person name="Kuees U."/>
            <person name="Lucas S."/>
            <person name="Van de Peer Y."/>
            <person name="Podila G.K."/>
            <person name="Polle A."/>
            <person name="Pukkila P.J."/>
            <person name="Richardson P.M."/>
            <person name="Rouze P."/>
            <person name="Sanders I.R."/>
            <person name="Stajich J.E."/>
            <person name="Tunlid A."/>
            <person name="Tuskan G."/>
            <person name="Grigoriev I.V."/>
        </authorList>
    </citation>
    <scope>NUCLEOTIDE SEQUENCE [LARGE SCALE GENOMIC DNA]</scope>
    <source>
        <strain evidence="3">S238N-H82 / ATCC MYA-4686</strain>
    </source>
</reference>
<dbReference type="GeneID" id="6086463"/>
<dbReference type="HOGENOM" id="CLU_1959962_0_0_1"/>
<feature type="compositionally biased region" description="Polar residues" evidence="1">
    <location>
        <begin position="51"/>
        <end position="61"/>
    </location>
</feature>
<gene>
    <name evidence="2" type="ORF">LACBIDRAFT_335869</name>
</gene>
<keyword evidence="3" id="KW-1185">Reference proteome</keyword>
<name>B0E3P3_LACBS</name>